<organism evidence="1 2">
    <name type="scientific">Hallerella succinigenes</name>
    <dbReference type="NCBI Taxonomy" id="1896222"/>
    <lineage>
        <taxon>Bacteria</taxon>
        <taxon>Pseudomonadati</taxon>
        <taxon>Fibrobacterota</taxon>
        <taxon>Fibrobacteria</taxon>
        <taxon>Fibrobacterales</taxon>
        <taxon>Fibrobacteraceae</taxon>
        <taxon>Hallerella</taxon>
    </lineage>
</organism>
<accession>A0A2M9A7Q9</accession>
<dbReference type="EMBL" id="PGEX01000001">
    <property type="protein sequence ID" value="PJJ41761.1"/>
    <property type="molecule type" value="Genomic_DNA"/>
</dbReference>
<gene>
    <name evidence="1" type="ORF">BGX16_1755</name>
</gene>
<name>A0A2M9A7Q9_9BACT</name>
<evidence type="ECO:0000313" key="2">
    <source>
        <dbReference type="Proteomes" id="UP000231134"/>
    </source>
</evidence>
<dbReference type="AlphaFoldDB" id="A0A2M9A7Q9"/>
<protein>
    <submittedName>
        <fullName evidence="1">Uncharacterized protein</fullName>
    </submittedName>
</protein>
<dbReference type="Proteomes" id="UP000231134">
    <property type="component" value="Unassembled WGS sequence"/>
</dbReference>
<proteinExistence type="predicted"/>
<keyword evidence="2" id="KW-1185">Reference proteome</keyword>
<comment type="caution">
    <text evidence="1">The sequence shown here is derived from an EMBL/GenBank/DDBJ whole genome shotgun (WGS) entry which is preliminary data.</text>
</comment>
<sequence length="214" mass="24095">MDSKSVKRIITALLFITGISFAVTAKDFLCISKPEIHKSENGSVSKCWTFVADKRDGQKYLAIKRCNSTESFCHLEYIENSRFKSSNAVCPDSLNMYYGCVYPTNEEAAKYACPDFGVPSECHGLSSEFFGQVMTYDSYVKFRKDISDGKKVNLNALIDFTKVIIEERTASEIIHAANPCGSYQWIKTNGKWGVGGHAKFSNNYWSCSYKIPKE</sequence>
<dbReference type="RefSeq" id="WP_100425694.1">
    <property type="nucleotide sequence ID" value="NZ_PGEX01000001.1"/>
</dbReference>
<evidence type="ECO:0000313" key="1">
    <source>
        <dbReference type="EMBL" id="PJJ41761.1"/>
    </source>
</evidence>
<reference evidence="1 2" key="1">
    <citation type="submission" date="2017-11" db="EMBL/GenBank/DDBJ databases">
        <title>Animal gut microbial communities from fecal samples from Wisconsin, USA.</title>
        <authorList>
            <person name="Neumann A."/>
        </authorList>
    </citation>
    <scope>NUCLEOTIDE SEQUENCE [LARGE SCALE GENOMIC DNA]</scope>
    <source>
        <strain evidence="1 2">UWS3</strain>
    </source>
</reference>